<dbReference type="InterPro" id="IPR011008">
    <property type="entry name" value="Dimeric_a/b-barrel"/>
</dbReference>
<name>A0AA35U428_GEOBA</name>
<keyword evidence="2" id="KW-1185">Reference proteome</keyword>
<comment type="caution">
    <text evidence="1">The sequence shown here is derived from an EMBL/GenBank/DDBJ whole genome shotgun (WGS) entry which is preliminary data.</text>
</comment>
<protein>
    <recommendedName>
        <fullName evidence="3">ABM domain-containing protein</fullName>
    </recommendedName>
</protein>
<evidence type="ECO:0000313" key="2">
    <source>
        <dbReference type="Proteomes" id="UP001174909"/>
    </source>
</evidence>
<organism evidence="1 2">
    <name type="scientific">Geodia barretti</name>
    <name type="common">Barrett's horny sponge</name>
    <dbReference type="NCBI Taxonomy" id="519541"/>
    <lineage>
        <taxon>Eukaryota</taxon>
        <taxon>Metazoa</taxon>
        <taxon>Porifera</taxon>
        <taxon>Demospongiae</taxon>
        <taxon>Heteroscleromorpha</taxon>
        <taxon>Tetractinellida</taxon>
        <taxon>Astrophorina</taxon>
        <taxon>Geodiidae</taxon>
        <taxon>Geodia</taxon>
    </lineage>
</organism>
<dbReference type="Gene3D" id="3.30.70.100">
    <property type="match status" value="1"/>
</dbReference>
<gene>
    <name evidence="1" type="ORF">GBAR_LOCUS31853</name>
</gene>
<evidence type="ECO:0000313" key="1">
    <source>
        <dbReference type="EMBL" id="CAI8058582.1"/>
    </source>
</evidence>
<dbReference type="AlphaFoldDB" id="A0AA35U428"/>
<proteinExistence type="predicted"/>
<sequence>MVWGHLRPGRWEDYEKYYRENVFPLNDTIDGLLERSILRGIDGEDEAISVSLWNTEEDLHWYETSNLRKQFADDIQTNYATSWSYITGEYWVRTFRVVNVTKY</sequence>
<accession>A0AA35U428</accession>
<dbReference type="SUPFAM" id="SSF54909">
    <property type="entry name" value="Dimeric alpha+beta barrel"/>
    <property type="match status" value="1"/>
</dbReference>
<reference evidence="1" key="1">
    <citation type="submission" date="2023-03" db="EMBL/GenBank/DDBJ databases">
        <authorList>
            <person name="Steffen K."/>
            <person name="Cardenas P."/>
        </authorList>
    </citation>
    <scope>NUCLEOTIDE SEQUENCE</scope>
</reference>
<evidence type="ECO:0008006" key="3">
    <source>
        <dbReference type="Google" id="ProtNLM"/>
    </source>
</evidence>
<dbReference type="Proteomes" id="UP001174909">
    <property type="component" value="Unassembled WGS sequence"/>
</dbReference>
<dbReference type="EMBL" id="CASHTH010004532">
    <property type="protein sequence ID" value="CAI8058582.1"/>
    <property type="molecule type" value="Genomic_DNA"/>
</dbReference>